<dbReference type="AlphaFoldDB" id="A0A8H3J581"/>
<organism evidence="1 2">
    <name type="scientific">Alectoria fallacina</name>
    <dbReference type="NCBI Taxonomy" id="1903189"/>
    <lineage>
        <taxon>Eukaryota</taxon>
        <taxon>Fungi</taxon>
        <taxon>Dikarya</taxon>
        <taxon>Ascomycota</taxon>
        <taxon>Pezizomycotina</taxon>
        <taxon>Lecanoromycetes</taxon>
        <taxon>OSLEUM clade</taxon>
        <taxon>Lecanoromycetidae</taxon>
        <taxon>Lecanorales</taxon>
        <taxon>Lecanorineae</taxon>
        <taxon>Parmeliaceae</taxon>
        <taxon>Alectoria</taxon>
    </lineage>
</organism>
<dbReference type="Proteomes" id="UP000664203">
    <property type="component" value="Unassembled WGS sequence"/>
</dbReference>
<dbReference type="EMBL" id="CAJPDR010000630">
    <property type="protein sequence ID" value="CAF9940963.1"/>
    <property type="molecule type" value="Genomic_DNA"/>
</dbReference>
<proteinExistence type="predicted"/>
<comment type="caution">
    <text evidence="1">The sequence shown here is derived from an EMBL/GenBank/DDBJ whole genome shotgun (WGS) entry which is preliminary data.</text>
</comment>
<sequence length="134" mass="15095">MTRATLSKPPLGQFSFILVEIDGHGLQGREEEHYSKAIRVSATWSDDWYDRMAEKALERSLFSSLDVSRSREEGFLCAERVGKRVWRERMVLKERAEGGFERAGAGILEGERGWRAEYGVDGDKGLGLVKDAGE</sequence>
<protein>
    <submittedName>
        <fullName evidence="1">Uncharacterized protein</fullName>
    </submittedName>
</protein>
<accession>A0A8H3J581</accession>
<keyword evidence="2" id="KW-1185">Reference proteome</keyword>
<gene>
    <name evidence="1" type="ORF">ALECFALPRED_008953</name>
</gene>
<evidence type="ECO:0000313" key="2">
    <source>
        <dbReference type="Proteomes" id="UP000664203"/>
    </source>
</evidence>
<name>A0A8H3J581_9LECA</name>
<reference evidence="1" key="1">
    <citation type="submission" date="2021-03" db="EMBL/GenBank/DDBJ databases">
        <authorList>
            <person name="Tagirdzhanova G."/>
        </authorList>
    </citation>
    <scope>NUCLEOTIDE SEQUENCE</scope>
</reference>
<evidence type="ECO:0000313" key="1">
    <source>
        <dbReference type="EMBL" id="CAF9940963.1"/>
    </source>
</evidence>